<accession>A0A2X0PAL2</accession>
<organism evidence="1 2">
    <name type="scientific">Microbotryum silenes-dioicae</name>
    <dbReference type="NCBI Taxonomy" id="796604"/>
    <lineage>
        <taxon>Eukaryota</taxon>
        <taxon>Fungi</taxon>
        <taxon>Dikarya</taxon>
        <taxon>Basidiomycota</taxon>
        <taxon>Pucciniomycotina</taxon>
        <taxon>Microbotryomycetes</taxon>
        <taxon>Microbotryales</taxon>
        <taxon>Microbotryaceae</taxon>
        <taxon>Microbotryum</taxon>
    </lineage>
</organism>
<dbReference type="AlphaFoldDB" id="A0A2X0PAL2"/>
<dbReference type="Proteomes" id="UP000249464">
    <property type="component" value="Unassembled WGS sequence"/>
</dbReference>
<sequence length="70" mass="7555">MVWCSGPERARAQLAVRGNCGGNARMHRAPGLRCEKMLEEPSDSESFAGQARSYCSARLGAGLLVFLLIT</sequence>
<reference evidence="1 2" key="1">
    <citation type="submission" date="2016-11" db="EMBL/GenBank/DDBJ databases">
        <authorList>
            <person name="Jaros S."/>
            <person name="Januszkiewicz K."/>
            <person name="Wedrychowicz H."/>
        </authorList>
    </citation>
    <scope>NUCLEOTIDE SEQUENCE [LARGE SCALE GENOMIC DNA]</scope>
</reference>
<protein>
    <submittedName>
        <fullName evidence="1">BQ5605_C007g04882 protein</fullName>
    </submittedName>
</protein>
<dbReference type="EMBL" id="FQNC01000045">
    <property type="protein sequence ID" value="SGY64203.1"/>
    <property type="molecule type" value="Genomic_DNA"/>
</dbReference>
<gene>
    <name evidence="1" type="primary">BQ5605_C007g04882</name>
    <name evidence="1" type="ORF">BQ5605_C007G04882</name>
</gene>
<keyword evidence="2" id="KW-1185">Reference proteome</keyword>
<evidence type="ECO:0000313" key="1">
    <source>
        <dbReference type="EMBL" id="SGY64203.1"/>
    </source>
</evidence>
<name>A0A2X0PAL2_9BASI</name>
<proteinExistence type="predicted"/>
<evidence type="ECO:0000313" key="2">
    <source>
        <dbReference type="Proteomes" id="UP000249464"/>
    </source>
</evidence>